<dbReference type="PANTHER" id="PTHR19303">
    <property type="entry name" value="TRANSPOSON"/>
    <property type="match status" value="1"/>
</dbReference>
<dbReference type="EMBL" id="JASPKY010000508">
    <property type="protein sequence ID" value="KAK9694596.1"/>
    <property type="molecule type" value="Genomic_DNA"/>
</dbReference>
<sequence length="295" mass="34543">MYRDRYFKEHTFSHVNMGKYNRRSNRQLKFTEDLLNIARERISNGESKRSVALSLGVNECTLRKRLRQGTIPTSLGRFKPVFSEEQEDELAEHVRDLDKRFYGLRMKDVMSLAYQYATLNRIPHRFNDDRKMAGRHWIRDFAKRQHLSMRTLNLKQCYQKSNLLPHRIFNMDETGLSTVPNRLPKVFAPKGKKTVSKVVSAERGQLITSVCCMSASGIWVPPALIFPRKRMKEELFYGAPPGTLKLISDSGYMNRFIFRMVTTFFCVYKAIRKRSSYANFGQPCFLLLFRGRSLL</sequence>
<comment type="caution">
    <text evidence="1">The sequence shown here is derived from an EMBL/GenBank/DDBJ whole genome shotgun (WGS) entry which is preliminary data.</text>
</comment>
<gene>
    <name evidence="1" type="ORF">QE152_g33439</name>
</gene>
<dbReference type="Proteomes" id="UP001458880">
    <property type="component" value="Unassembled WGS sequence"/>
</dbReference>
<evidence type="ECO:0000313" key="1">
    <source>
        <dbReference type="EMBL" id="KAK9694596.1"/>
    </source>
</evidence>
<dbReference type="AlphaFoldDB" id="A0AAW1IWC1"/>
<keyword evidence="2" id="KW-1185">Reference proteome</keyword>
<dbReference type="InterPro" id="IPR036388">
    <property type="entry name" value="WH-like_DNA-bd_sf"/>
</dbReference>
<reference evidence="1 2" key="1">
    <citation type="journal article" date="2024" name="BMC Genomics">
        <title>De novo assembly and annotation of Popillia japonica's genome with initial clues to its potential as an invasive pest.</title>
        <authorList>
            <person name="Cucini C."/>
            <person name="Boschi S."/>
            <person name="Funari R."/>
            <person name="Cardaioli E."/>
            <person name="Iannotti N."/>
            <person name="Marturano G."/>
            <person name="Paoli F."/>
            <person name="Bruttini M."/>
            <person name="Carapelli A."/>
            <person name="Frati F."/>
            <person name="Nardi F."/>
        </authorList>
    </citation>
    <scope>NUCLEOTIDE SEQUENCE [LARGE SCALE GENOMIC DNA]</scope>
    <source>
        <strain evidence="1">DMR45628</strain>
    </source>
</reference>
<evidence type="ECO:0000313" key="2">
    <source>
        <dbReference type="Proteomes" id="UP001458880"/>
    </source>
</evidence>
<dbReference type="PANTHER" id="PTHR19303:SF74">
    <property type="entry name" value="POGO TRANSPOSABLE ELEMENT WITH KRAB DOMAIN"/>
    <property type="match status" value="1"/>
</dbReference>
<evidence type="ECO:0008006" key="3">
    <source>
        <dbReference type="Google" id="ProtNLM"/>
    </source>
</evidence>
<protein>
    <recommendedName>
        <fullName evidence="3">Transposase</fullName>
    </recommendedName>
</protein>
<dbReference type="GO" id="GO:0003677">
    <property type="term" value="F:DNA binding"/>
    <property type="evidence" value="ECO:0007669"/>
    <property type="project" value="TreeGrafter"/>
</dbReference>
<accession>A0AAW1IWC1</accession>
<dbReference type="Gene3D" id="1.10.10.10">
    <property type="entry name" value="Winged helix-like DNA-binding domain superfamily/Winged helix DNA-binding domain"/>
    <property type="match status" value="1"/>
</dbReference>
<organism evidence="1 2">
    <name type="scientific">Popillia japonica</name>
    <name type="common">Japanese beetle</name>
    <dbReference type="NCBI Taxonomy" id="7064"/>
    <lineage>
        <taxon>Eukaryota</taxon>
        <taxon>Metazoa</taxon>
        <taxon>Ecdysozoa</taxon>
        <taxon>Arthropoda</taxon>
        <taxon>Hexapoda</taxon>
        <taxon>Insecta</taxon>
        <taxon>Pterygota</taxon>
        <taxon>Neoptera</taxon>
        <taxon>Endopterygota</taxon>
        <taxon>Coleoptera</taxon>
        <taxon>Polyphaga</taxon>
        <taxon>Scarabaeiformia</taxon>
        <taxon>Scarabaeidae</taxon>
        <taxon>Rutelinae</taxon>
        <taxon>Popillia</taxon>
    </lineage>
</organism>
<dbReference type="GO" id="GO:0005634">
    <property type="term" value="C:nucleus"/>
    <property type="evidence" value="ECO:0007669"/>
    <property type="project" value="TreeGrafter"/>
</dbReference>
<proteinExistence type="predicted"/>
<name>A0AAW1IWC1_POPJA</name>
<dbReference type="InterPro" id="IPR050863">
    <property type="entry name" value="CenT-Element_Derived"/>
</dbReference>